<evidence type="ECO:0000313" key="4">
    <source>
        <dbReference type="EMBL" id="MFD2909348.1"/>
    </source>
</evidence>
<dbReference type="Proteomes" id="UP001597549">
    <property type="component" value="Unassembled WGS sequence"/>
</dbReference>
<gene>
    <name evidence="4" type="ORF">ACFSX9_11480</name>
</gene>
<proteinExistence type="predicted"/>
<sequence>MKKITLLFTFLIAFGYSSYAQVSAYTFTQSAGMYTENSSGATILADVMADSFISDAQPIGFSFNYEGVDYTQFKMSSNGAISFNMAGTSNLTGNSFSDANTASRPIIAPLWDDLDGRSTGSVASYEVTGTAPNQVLTIEWRNWEWNYNSGATPVISFQVKLYQTTNVIEFVYRSEAGTVNLGSASIGIGSASGSGAGSYLNLTSITTPAVSSTTSTTNINTKPATGQIYKFSPPSCLAPGNIVATNITTNGADLSWSHPSMFDFEYVVQPVGTGVPSGSGTPVGDVSESIVGTLSAGTNYEIYIRTDCGSGEFSGWAGPVNFRTLCLPNTIPYFEGFEVGYVQGASITGCLSQQSIGGTGVWSANTSLTDYNRTPRTGSWNSFLGYSNEDWIFIPINLVGGTNYTVKTYARQDGSGGTNANLSISYGTINTATGMTNSIVAATPLINGGYQKISGAFTPATTGTYYVGIKGSINTAPWYISLDDISIDVTSSCAEPTALVASNISTTGVDLAWNHATALDFEYVVQVAGTGLPSGAGTSVGATTASILGTLTPATNYEFYVRADCGSGELSGWNGPSTFTTACTSVTSFNQGFEGTTGALFPTCWTKVGTAGTAYTQTSTAITGARNLYIYSTGASSRPVVSMITVSNANAGTHRMAMKVRANFSVGETVELGYLTNPADATSFVSINSIVTNSSTVSQNFVTVPSGMPAGDVVFAIRTGTALLSVLIDDVVWEAIPLTAPLCSTISTPANNAVDVAISSNISWAANIDATGYFLQIGTTAGGVDILPSTDLGNVLTYNPPVDLAFSTTYFATLTAYNANGNASACAETTFTTKAAPPTGSVCSDPIVINAATLPYATTDNTNLYGNDYANGSTQCSSYYMSGDDVVYAITPASNMSVNIVLSDLSDTYSGIHVLDGCPNSVTPPNCVAFAGDTGITTRNLQSVLLTGGTTYYIVISTWASPQSTAYTLTITENSCIIPTVTFSKSNNCPTETFNAVANITNLGSGTSLTVSDDQGSSPQVVSAIGNVSFGPYAFGTNVVLTVVNNQDVSCAVTSAILTLVACPPANDECSGAFPLTVNADFSCASFTAGTVSAATASAVDGTACSGTENDDVWFSFVATATTHKIKLTDVVGSSTDLFHSLWTGADCNSLTLVPGTCSDPNTSTPAGLTLGQTYFIRVYSFYAVPATTSFNVCVGTLPPVPANDDCANAIAVTMPYNNFQDASSATNNAGFVTACGTGTNDGVWYTVVGDGGNITIDVTDVSDWDARISVYTGSCGAFTCVGTVDQSTGDETYTITGSVIGTTYYINVGHWSASTDGPEGPFTIDITTTLSSDSFDNASFMAYPNPVKDVFNLSYTSEISSVRVLNLLGQEVVSKAVNATSTQVDMSQLSAGTYIVNVTVGNSVKSIKVIKQ</sequence>
<dbReference type="NCBIfam" id="TIGR04183">
    <property type="entry name" value="Por_Secre_tail"/>
    <property type="match status" value="1"/>
</dbReference>
<reference evidence="5" key="1">
    <citation type="journal article" date="2019" name="Int. J. Syst. Evol. Microbiol.">
        <title>The Global Catalogue of Microorganisms (GCM) 10K type strain sequencing project: providing services to taxonomists for standard genome sequencing and annotation.</title>
        <authorList>
            <consortium name="The Broad Institute Genomics Platform"/>
            <consortium name="The Broad Institute Genome Sequencing Center for Infectious Disease"/>
            <person name="Wu L."/>
            <person name="Ma J."/>
        </authorList>
    </citation>
    <scope>NUCLEOTIDE SEQUENCE [LARGE SCALE GENOMIC DNA]</scope>
    <source>
        <strain evidence="5">KCTC 52644</strain>
    </source>
</reference>
<feature type="chain" id="PRO_5047384462" evidence="2">
    <location>
        <begin position="21"/>
        <end position="1413"/>
    </location>
</feature>
<organism evidence="4 5">
    <name type="scientific">Flavobacterium ardleyense</name>
    <dbReference type="NCBI Taxonomy" id="2038737"/>
    <lineage>
        <taxon>Bacteria</taxon>
        <taxon>Pseudomonadati</taxon>
        <taxon>Bacteroidota</taxon>
        <taxon>Flavobacteriia</taxon>
        <taxon>Flavobacteriales</taxon>
        <taxon>Flavobacteriaceae</taxon>
        <taxon>Flavobacterium</taxon>
    </lineage>
</organism>
<protein>
    <submittedName>
        <fullName evidence="4">T9SS type A sorting domain-containing protein</fullName>
    </submittedName>
</protein>
<dbReference type="RefSeq" id="WP_379807775.1">
    <property type="nucleotide sequence ID" value="NZ_JBHUOL010000018.1"/>
</dbReference>
<dbReference type="InterPro" id="IPR056600">
    <property type="entry name" value="GBD_T9SS_assoc"/>
</dbReference>
<dbReference type="InterPro" id="IPR003961">
    <property type="entry name" value="FN3_dom"/>
</dbReference>
<dbReference type="InterPro" id="IPR026444">
    <property type="entry name" value="Secre_tail"/>
</dbReference>
<dbReference type="SMART" id="SM00060">
    <property type="entry name" value="FN3"/>
    <property type="match status" value="2"/>
</dbReference>
<dbReference type="PROSITE" id="PS50853">
    <property type="entry name" value="FN3"/>
    <property type="match status" value="2"/>
</dbReference>
<dbReference type="SUPFAM" id="SSF49265">
    <property type="entry name" value="Fibronectin type III"/>
    <property type="match status" value="2"/>
</dbReference>
<feature type="domain" description="Fibronectin type-III" evidence="3">
    <location>
        <begin position="495"/>
        <end position="584"/>
    </location>
</feature>
<dbReference type="Pfam" id="PF18962">
    <property type="entry name" value="Por_Secre_tail"/>
    <property type="match status" value="1"/>
</dbReference>
<dbReference type="Pfam" id="PF23759">
    <property type="entry name" value="GBD_T9SS_assoc"/>
    <property type="match status" value="1"/>
</dbReference>
<evidence type="ECO:0000259" key="3">
    <source>
        <dbReference type="PROSITE" id="PS50853"/>
    </source>
</evidence>
<dbReference type="Gene3D" id="2.60.40.10">
    <property type="entry name" value="Immunoglobulins"/>
    <property type="match status" value="2"/>
</dbReference>
<dbReference type="CDD" id="cd00063">
    <property type="entry name" value="FN3"/>
    <property type="match status" value="2"/>
</dbReference>
<accession>A0ABW5ZB65</accession>
<keyword evidence="5" id="KW-1185">Reference proteome</keyword>
<name>A0ABW5ZB65_9FLAO</name>
<evidence type="ECO:0000256" key="1">
    <source>
        <dbReference type="ARBA" id="ARBA00022729"/>
    </source>
</evidence>
<feature type="signal peptide" evidence="2">
    <location>
        <begin position="1"/>
        <end position="20"/>
    </location>
</feature>
<feature type="domain" description="Fibronectin type-III" evidence="3">
    <location>
        <begin position="238"/>
        <end position="329"/>
    </location>
</feature>
<keyword evidence="1 2" id="KW-0732">Signal</keyword>
<dbReference type="EMBL" id="JBHUOL010000018">
    <property type="protein sequence ID" value="MFD2909348.1"/>
    <property type="molecule type" value="Genomic_DNA"/>
</dbReference>
<evidence type="ECO:0000256" key="2">
    <source>
        <dbReference type="SAM" id="SignalP"/>
    </source>
</evidence>
<dbReference type="Gene3D" id="2.60.120.260">
    <property type="entry name" value="Galactose-binding domain-like"/>
    <property type="match status" value="1"/>
</dbReference>
<dbReference type="InterPro" id="IPR013783">
    <property type="entry name" value="Ig-like_fold"/>
</dbReference>
<dbReference type="InterPro" id="IPR036116">
    <property type="entry name" value="FN3_sf"/>
</dbReference>
<comment type="caution">
    <text evidence="4">The sequence shown here is derived from an EMBL/GenBank/DDBJ whole genome shotgun (WGS) entry which is preliminary data.</text>
</comment>
<evidence type="ECO:0000313" key="5">
    <source>
        <dbReference type="Proteomes" id="UP001597549"/>
    </source>
</evidence>